<dbReference type="OrthoDB" id="5198202at2"/>
<evidence type="ECO:0000313" key="8">
    <source>
        <dbReference type="Proteomes" id="UP000035199"/>
    </source>
</evidence>
<dbReference type="InterPro" id="IPR049453">
    <property type="entry name" value="Memb_transporter_dom"/>
</dbReference>
<reference evidence="7 8" key="1">
    <citation type="journal article" date="2015" name="Genome Announc.">
        <title>Complete Genome Sequence of the Type Strain Corynebacterium mustelae DSM 45274, Isolated from Various Tissues of a Male Ferret with Lethal Sepsis.</title>
        <authorList>
            <person name="Ruckert C."/>
            <person name="Eimer J."/>
            <person name="Winkler A."/>
            <person name="Tauch A."/>
        </authorList>
    </citation>
    <scope>NUCLEOTIDE SEQUENCE [LARGE SCALE GENOMIC DNA]</scope>
    <source>
        <strain evidence="7 8">DSM 45274</strain>
    </source>
</reference>
<feature type="transmembrane region" description="Helical" evidence="5">
    <location>
        <begin position="27"/>
        <end position="48"/>
    </location>
</feature>
<proteinExistence type="predicted"/>
<dbReference type="Proteomes" id="UP000035199">
    <property type="component" value="Chromosome"/>
</dbReference>
<dbReference type="GO" id="GO:0016020">
    <property type="term" value="C:membrane"/>
    <property type="evidence" value="ECO:0007669"/>
    <property type="project" value="UniProtKB-SubCell"/>
</dbReference>
<comment type="subcellular location">
    <subcellularLocation>
        <location evidence="1">Membrane</location>
        <topology evidence="1">Multi-pass membrane protein</topology>
    </subcellularLocation>
</comment>
<evidence type="ECO:0000256" key="1">
    <source>
        <dbReference type="ARBA" id="ARBA00004141"/>
    </source>
</evidence>
<protein>
    <submittedName>
        <fullName evidence="7">Putative membrane protein</fullName>
    </submittedName>
</protein>
<evidence type="ECO:0000259" key="6">
    <source>
        <dbReference type="Pfam" id="PF13515"/>
    </source>
</evidence>
<feature type="transmembrane region" description="Helical" evidence="5">
    <location>
        <begin position="120"/>
        <end position="138"/>
    </location>
</feature>
<dbReference type="KEGG" id="cmv:CMUST_13620"/>
<organism evidence="7 8">
    <name type="scientific">Corynebacterium mustelae</name>
    <dbReference type="NCBI Taxonomy" id="571915"/>
    <lineage>
        <taxon>Bacteria</taxon>
        <taxon>Bacillati</taxon>
        <taxon>Actinomycetota</taxon>
        <taxon>Actinomycetes</taxon>
        <taxon>Mycobacteriales</taxon>
        <taxon>Corynebacteriaceae</taxon>
        <taxon>Corynebacterium</taxon>
    </lineage>
</organism>
<keyword evidence="4 5" id="KW-0472">Membrane</keyword>
<keyword evidence="2 5" id="KW-0812">Transmembrane</keyword>
<dbReference type="STRING" id="571915.CMUST_13620"/>
<evidence type="ECO:0000256" key="4">
    <source>
        <dbReference type="ARBA" id="ARBA00023136"/>
    </source>
</evidence>
<reference evidence="8" key="2">
    <citation type="submission" date="2015-05" db="EMBL/GenBank/DDBJ databases">
        <title>Complete genome sequence of Corynebacterium mustelae DSM 45274, isolated from various tissues of a male ferret with lethal sepsis.</title>
        <authorList>
            <person name="Ruckert C."/>
            <person name="Albersmeier A."/>
            <person name="Winkler A."/>
            <person name="Tauch A."/>
        </authorList>
    </citation>
    <scope>NUCLEOTIDE SEQUENCE [LARGE SCALE GENOMIC DNA]</scope>
    <source>
        <strain evidence="8">DSM 45274</strain>
    </source>
</reference>
<evidence type="ECO:0000256" key="3">
    <source>
        <dbReference type="ARBA" id="ARBA00022989"/>
    </source>
</evidence>
<keyword evidence="3 5" id="KW-1133">Transmembrane helix</keyword>
<evidence type="ECO:0000313" key="7">
    <source>
        <dbReference type="EMBL" id="AKK07018.1"/>
    </source>
</evidence>
<feature type="transmembrane region" description="Helical" evidence="5">
    <location>
        <begin position="150"/>
        <end position="166"/>
    </location>
</feature>
<accession>A0A0G3H5B3</accession>
<dbReference type="RefSeq" id="WP_047262931.1">
    <property type="nucleotide sequence ID" value="NZ_CP011542.1"/>
</dbReference>
<sequence>MPKATKNTATRIKTRIEEGWHRLNEGWLYIIQAAVAAGLSYWVAAHLVGNPDPFFAPMATIIVLSTTGGERFRRALELVVGVSLGVGIGDLMIAFIGSGVWQIAVAVAVAIAFGRFLDKGVLVANQAAFASVLIATILPPGTSGGTDRMLDAFIGGLVGLAVIAVFPESPLKQGRKEISMLMGVTSQVLDQVAFALKTGDTEAIRTALQEARGTQGGINNMIAAAKAGAENLTVSPLLWRQRPKIRSLMRILNPVDNAIRNTRVLARRALVLSEDKDTVSTEQVAIIAELADVSLRLQELFSGGEDAHKEMPELIKRLRVLGNQARLEVAEGKVLSAQMILGQSRSIIVDLLQICGLSRRSAVAILRPTSEHPCQPPELWDHDGSVAD</sequence>
<dbReference type="Pfam" id="PF13515">
    <property type="entry name" value="FUSC_2"/>
    <property type="match status" value="1"/>
</dbReference>
<evidence type="ECO:0000256" key="5">
    <source>
        <dbReference type="SAM" id="Phobius"/>
    </source>
</evidence>
<dbReference type="EMBL" id="CP011542">
    <property type="protein sequence ID" value="AKK07018.1"/>
    <property type="molecule type" value="Genomic_DNA"/>
</dbReference>
<feature type="domain" description="Integral membrane bound transporter" evidence="6">
    <location>
        <begin position="41"/>
        <end position="162"/>
    </location>
</feature>
<dbReference type="PATRIC" id="fig|571915.4.peg.2922"/>
<dbReference type="AlphaFoldDB" id="A0A0G3H5B3"/>
<keyword evidence="8" id="KW-1185">Reference proteome</keyword>
<feature type="transmembrane region" description="Helical" evidence="5">
    <location>
        <begin position="91"/>
        <end position="113"/>
    </location>
</feature>
<gene>
    <name evidence="7" type="ORF">CMUST_13620</name>
</gene>
<evidence type="ECO:0000256" key="2">
    <source>
        <dbReference type="ARBA" id="ARBA00022692"/>
    </source>
</evidence>
<name>A0A0G3H5B3_9CORY</name>